<evidence type="ECO:0000313" key="2">
    <source>
        <dbReference type="Proteomes" id="UP000014541"/>
    </source>
</evidence>
<comment type="caution">
    <text evidence="1">The sequence shown here is derived from an EMBL/GenBank/DDBJ whole genome shotgun (WGS) entry which is preliminary data.</text>
</comment>
<dbReference type="RefSeq" id="WP_016526261.1">
    <property type="nucleotide sequence ID" value="NZ_KE332518.1"/>
</dbReference>
<reference evidence="1 2" key="1">
    <citation type="submission" date="2013-04" db="EMBL/GenBank/DDBJ databases">
        <title>The Genome Sequence of Treponema maltophilum ATCC 51939.</title>
        <authorList>
            <consortium name="The Broad Institute Genomics Platform"/>
            <person name="Earl A."/>
            <person name="Ward D."/>
            <person name="Feldgarden M."/>
            <person name="Gevers D."/>
            <person name="Leonetti C."/>
            <person name="Blanton J.M."/>
            <person name="Dewhirst F.E."/>
            <person name="Izard J."/>
            <person name="Walker B."/>
            <person name="Young S."/>
            <person name="Zeng Q."/>
            <person name="Gargeya S."/>
            <person name="Fitzgerald M."/>
            <person name="Haas B."/>
            <person name="Abouelleil A."/>
            <person name="Allen A.W."/>
            <person name="Alvarado L."/>
            <person name="Arachchi H.M."/>
            <person name="Berlin A.M."/>
            <person name="Chapman S.B."/>
            <person name="Gainer-Dewar J."/>
            <person name="Goldberg J."/>
            <person name="Griggs A."/>
            <person name="Gujja S."/>
            <person name="Hansen M."/>
            <person name="Howarth C."/>
            <person name="Imamovic A."/>
            <person name="Ireland A."/>
            <person name="Larimer J."/>
            <person name="McCowan C."/>
            <person name="Murphy C."/>
            <person name="Pearson M."/>
            <person name="Poon T.W."/>
            <person name="Priest M."/>
            <person name="Roberts A."/>
            <person name="Saif S."/>
            <person name="Shea T."/>
            <person name="Sisk P."/>
            <person name="Sykes S."/>
            <person name="Wortman J."/>
            <person name="Nusbaum C."/>
            <person name="Birren B."/>
        </authorList>
    </citation>
    <scope>NUCLEOTIDE SEQUENCE [LARGE SCALE GENOMIC DNA]</scope>
    <source>
        <strain evidence="1 2">ATCC 51939</strain>
    </source>
</reference>
<dbReference type="PATRIC" id="fig|1125699.3.peg.2023"/>
<organism evidence="1 2">
    <name type="scientific">Treponema maltophilum ATCC 51939</name>
    <dbReference type="NCBI Taxonomy" id="1125699"/>
    <lineage>
        <taxon>Bacteria</taxon>
        <taxon>Pseudomonadati</taxon>
        <taxon>Spirochaetota</taxon>
        <taxon>Spirochaetia</taxon>
        <taxon>Spirochaetales</taxon>
        <taxon>Treponemataceae</taxon>
        <taxon>Treponema</taxon>
    </lineage>
</organism>
<proteinExistence type="predicted"/>
<gene>
    <name evidence="1" type="ORF">HMPREF9194_02003</name>
</gene>
<name>S3KHG4_TREMA</name>
<protein>
    <submittedName>
        <fullName evidence="1">Uncharacterized protein</fullName>
    </submittedName>
</protein>
<dbReference type="STRING" id="1125699.HMPREF9194_02003"/>
<dbReference type="Proteomes" id="UP000014541">
    <property type="component" value="Unassembled WGS sequence"/>
</dbReference>
<keyword evidence="2" id="KW-1185">Reference proteome</keyword>
<dbReference type="EMBL" id="ATFF01000006">
    <property type="protein sequence ID" value="EPF31652.1"/>
    <property type="molecule type" value="Genomic_DNA"/>
</dbReference>
<sequence>MKVENEIIPLAKSQKEIMQEFYSIAPIKVIFAKDKRNALWKFATKRSDELDLNELKEICPALEHQIRKSYEEGNNIQSAVFSECVYAQTFANMLKLDSFANCSDEPLFIPPPVLNLIKSYNLVPRYAYSTKGKRRMLIQAGSCDGIDSALISVSDLVIYTIEFKEPGAKTSEPDLPKYGEDGKIKITKDFLDRYPQFEAMLNEQKDLNFFEVMGHNINNFSEESINIAVLNNYTKKYADVICTEDINGYFVMIPVNQVQLWAKLEGEIRPSGRNHYKVWTPCALSRFMLQYNPDIDGVTVRLKKSKLEVRTERGGDGKISGYKITPLFFVYAKDCEDDGEYITFNLMKVQQLNPTITAKMFFKTLKYEEVKSYYQKLF</sequence>
<evidence type="ECO:0000313" key="1">
    <source>
        <dbReference type="EMBL" id="EPF31652.1"/>
    </source>
</evidence>
<dbReference type="HOGENOM" id="CLU_731460_0_0_12"/>
<accession>S3KHG4</accession>
<dbReference type="AlphaFoldDB" id="S3KHG4"/>